<name>A0ABQ7L428_BRACM</name>
<dbReference type="InterPro" id="IPR036397">
    <property type="entry name" value="RNaseH_sf"/>
</dbReference>
<dbReference type="Pfam" id="PF13456">
    <property type="entry name" value="RVT_3"/>
    <property type="match status" value="1"/>
</dbReference>
<dbReference type="SUPFAM" id="SSF53098">
    <property type="entry name" value="Ribonuclease H-like"/>
    <property type="match status" value="1"/>
</dbReference>
<organism evidence="2 3">
    <name type="scientific">Brassica rapa subsp. trilocularis</name>
    <dbReference type="NCBI Taxonomy" id="1813537"/>
    <lineage>
        <taxon>Eukaryota</taxon>
        <taxon>Viridiplantae</taxon>
        <taxon>Streptophyta</taxon>
        <taxon>Embryophyta</taxon>
        <taxon>Tracheophyta</taxon>
        <taxon>Spermatophyta</taxon>
        <taxon>Magnoliopsida</taxon>
        <taxon>eudicotyledons</taxon>
        <taxon>Gunneridae</taxon>
        <taxon>Pentapetalae</taxon>
        <taxon>rosids</taxon>
        <taxon>malvids</taxon>
        <taxon>Brassicales</taxon>
        <taxon>Brassicaceae</taxon>
        <taxon>Brassiceae</taxon>
        <taxon>Brassica</taxon>
    </lineage>
</organism>
<accession>A0ABQ7L428</accession>
<proteinExistence type="predicted"/>
<evidence type="ECO:0000313" key="3">
    <source>
        <dbReference type="Proteomes" id="UP000823674"/>
    </source>
</evidence>
<feature type="domain" description="RNase H type-1" evidence="1">
    <location>
        <begin position="23"/>
        <end position="82"/>
    </location>
</feature>
<sequence length="116" mass="14054">MIGFEMKQEVTKARFRASEGKCKVMIESDCKKAIDIILNRASHFGLHNWIREIHWWITKFEGVKFQWILREANRVVDRLATEQQQLSLSFSFHFMYQCQYHLYYMQTVDSQYHLSK</sequence>
<evidence type="ECO:0000259" key="1">
    <source>
        <dbReference type="Pfam" id="PF13456"/>
    </source>
</evidence>
<comment type="caution">
    <text evidence="2">The sequence shown here is derived from an EMBL/GenBank/DDBJ whole genome shotgun (WGS) entry which is preliminary data.</text>
</comment>
<dbReference type="Proteomes" id="UP000823674">
    <property type="component" value="Chromosome A07"/>
</dbReference>
<dbReference type="InterPro" id="IPR012337">
    <property type="entry name" value="RNaseH-like_sf"/>
</dbReference>
<protein>
    <recommendedName>
        <fullName evidence="1">RNase H type-1 domain-containing protein</fullName>
    </recommendedName>
</protein>
<dbReference type="CDD" id="cd06222">
    <property type="entry name" value="RNase_H_like"/>
    <property type="match status" value="1"/>
</dbReference>
<evidence type="ECO:0000313" key="2">
    <source>
        <dbReference type="EMBL" id="KAG5380294.1"/>
    </source>
</evidence>
<keyword evidence="3" id="KW-1185">Reference proteome</keyword>
<dbReference type="InterPro" id="IPR002156">
    <property type="entry name" value="RNaseH_domain"/>
</dbReference>
<dbReference type="Gene3D" id="3.30.420.10">
    <property type="entry name" value="Ribonuclease H-like superfamily/Ribonuclease H"/>
    <property type="match status" value="1"/>
</dbReference>
<dbReference type="InterPro" id="IPR044730">
    <property type="entry name" value="RNase_H-like_dom_plant"/>
</dbReference>
<dbReference type="EMBL" id="JADBGQ010000009">
    <property type="protein sequence ID" value="KAG5380294.1"/>
    <property type="molecule type" value="Genomic_DNA"/>
</dbReference>
<reference evidence="2 3" key="1">
    <citation type="submission" date="2021-03" db="EMBL/GenBank/DDBJ databases">
        <authorList>
            <person name="King G.J."/>
            <person name="Bancroft I."/>
            <person name="Baten A."/>
            <person name="Bloomfield J."/>
            <person name="Borpatragohain P."/>
            <person name="He Z."/>
            <person name="Irish N."/>
            <person name="Irwin J."/>
            <person name="Liu K."/>
            <person name="Mauleon R.P."/>
            <person name="Moore J."/>
            <person name="Morris R."/>
            <person name="Ostergaard L."/>
            <person name="Wang B."/>
            <person name="Wells R."/>
        </authorList>
    </citation>
    <scope>NUCLEOTIDE SEQUENCE [LARGE SCALE GENOMIC DNA]</scope>
    <source>
        <strain evidence="2">R-o-18</strain>
        <tissue evidence="2">Leaf</tissue>
    </source>
</reference>
<gene>
    <name evidence="2" type="primary">A07p038480.1_BraROA</name>
    <name evidence="2" type="ORF">IGI04_028136</name>
</gene>